<name>A0AAD7U3W9_9APHY</name>
<evidence type="ECO:0000313" key="7">
    <source>
        <dbReference type="EMBL" id="KAJ8501598.1"/>
    </source>
</evidence>
<comment type="subcellular location">
    <subcellularLocation>
        <location evidence="1">Membrane</location>
        <topology evidence="1">Multi-pass membrane protein</topology>
    </subcellularLocation>
</comment>
<dbReference type="GO" id="GO:0060628">
    <property type="term" value="P:regulation of ER to Golgi vesicle-mediated transport"/>
    <property type="evidence" value="ECO:0007669"/>
    <property type="project" value="TreeGrafter"/>
</dbReference>
<dbReference type="Gene3D" id="1.50.40.10">
    <property type="entry name" value="Mitochondrial carrier domain"/>
    <property type="match status" value="1"/>
</dbReference>
<feature type="repeat" description="Solcar" evidence="5">
    <location>
        <begin position="1054"/>
        <end position="1139"/>
    </location>
</feature>
<dbReference type="GO" id="GO:0016020">
    <property type="term" value="C:membrane"/>
    <property type="evidence" value="ECO:0007669"/>
    <property type="project" value="UniProtKB-SubCell"/>
</dbReference>
<reference evidence="7" key="1">
    <citation type="submission" date="2022-11" db="EMBL/GenBank/DDBJ databases">
        <title>Genome Sequence of Cubamyces cubensis.</title>
        <authorList>
            <person name="Buettner E."/>
        </authorList>
    </citation>
    <scope>NUCLEOTIDE SEQUENCE</scope>
    <source>
        <strain evidence="7">MPL-01</strain>
    </source>
</reference>
<dbReference type="PANTHER" id="PTHR13520:SF0">
    <property type="entry name" value="RAD50-INTERACTING PROTEIN 1"/>
    <property type="match status" value="1"/>
</dbReference>
<dbReference type="SUPFAM" id="SSF103506">
    <property type="entry name" value="Mitochondrial carrier"/>
    <property type="match status" value="1"/>
</dbReference>
<proteinExistence type="predicted"/>
<dbReference type="PROSITE" id="PS51386">
    <property type="entry name" value="RINT1_TIP20"/>
    <property type="match status" value="1"/>
</dbReference>
<gene>
    <name evidence="7" type="ORF">ONZ51_g561</name>
</gene>
<dbReference type="InterPro" id="IPR023395">
    <property type="entry name" value="MCP_dom_sf"/>
</dbReference>
<feature type="region of interest" description="Disordered" evidence="6">
    <location>
        <begin position="583"/>
        <end position="603"/>
    </location>
</feature>
<evidence type="ECO:0000256" key="6">
    <source>
        <dbReference type="SAM" id="MobiDB-lite"/>
    </source>
</evidence>
<protein>
    <recommendedName>
        <fullName evidence="9">RAD50-interacting protein 1</fullName>
    </recommendedName>
</protein>
<keyword evidence="3" id="KW-1133">Transmembrane helix</keyword>
<accession>A0AAD7U3W9</accession>
<dbReference type="EMBL" id="JAPEVG010000006">
    <property type="protein sequence ID" value="KAJ8501598.1"/>
    <property type="molecule type" value="Genomic_DNA"/>
</dbReference>
<keyword evidence="8" id="KW-1185">Reference proteome</keyword>
<dbReference type="InterPro" id="IPR042042">
    <property type="entry name" value="Tip20p_domB"/>
</dbReference>
<evidence type="ECO:0000256" key="3">
    <source>
        <dbReference type="ARBA" id="ARBA00022989"/>
    </source>
</evidence>
<dbReference type="PROSITE" id="PS50920">
    <property type="entry name" value="SOLCAR"/>
    <property type="match status" value="1"/>
</dbReference>
<dbReference type="Pfam" id="PF00153">
    <property type="entry name" value="Mito_carr"/>
    <property type="match status" value="1"/>
</dbReference>
<feature type="region of interest" description="Disordered" evidence="6">
    <location>
        <begin position="930"/>
        <end position="966"/>
    </location>
</feature>
<dbReference type="GO" id="GO:0070939">
    <property type="term" value="C:Dsl1/NZR complex"/>
    <property type="evidence" value="ECO:0007669"/>
    <property type="project" value="InterPro"/>
</dbReference>
<sequence>MSSAEIRSLLLPPSIHDSNDRALTYLNATYKSLDDLEHGPDLDALVEQSRKQLEVLDTKLAHSQSSLDAAIEATRAKAAEHLHTAQELSLLRHSLADELSFLSDELVSSLGEPDSKPTLLEDLEALHRSLKELESMKGYVQVVEHALRLSEKAVEQVRSSSAVTVSEYEGLQAFVVSVEAACTKVEAVASQPDLHLLGFLAGVVEQTWRDIKSVLSSRLIEAAEKLKWPLKVDYAAAEPDSRRAFEKAFADLLTLQTIGKKIRDAEKHKDVAKEGLYAIQAMVQPIALRFKYHFEGTRQTNRLDKPEWYFTHVVNESHEHRPFMESIIQSLLSPTEYKSINAWREFTLQLLPMLERKLRRTIPALLAHPPILAHTIYQALAFDTALRDEGFDLPGTTAAANADGGKDPRWEGISEVILGRKEWFEAWVEGERKFAMDQYLEIISAPDAWLIADEDEDADGDVRVAERELRPTNSARRVKALVEQVTDRYSPLPQYPQRTRFLIVVQLPLLESYHARISSSLDAFETLSSTIMRAVPAGVEGVQRLCKALVSAKYVAKAMEVWGEDLFFLELWAEINHRANLRTKAESVSSLPNPRQNEDEPPEGTIFEELVRHYHALVDRAEEMIVQCVTGEVEAGLKAHLQGGSTHTTPAIDTETSDDIALAQTLLGPLALLSSHLTFLRGTLPRATSTSLYRRIASRLATHLLQRQVLYRGRARATIAEGKAVLAEAELWVETARSALKEERARVEAPWRAYLQAARLLAGEGAEWWNRVGATTFGTMPDAEWEEVMLESVGVCELPREEVQQVLRRRADSSLRDLYVPPMNTWSFVPPALAQENSSSVANPPVSGPSSSNQWSTRTAPNPLFELSSSLTDDSGLDIASLAKELLAALLLQYATNAIAQPWEVGKTLLQVQWVPRDTGDLLIEGSGAEVIDDEGELSDSSNENDSYFADPTAEKPPKPPRPADEHGYIIRQSVLEEGTQPEYVIPVGSADGTWGMMKRLAGFRAEGWLALWKGLLTTAVHNALTSALQPLVYSVLQSVFSPFSPSLSSLGSTSVLLPVASQVLTGFILSPLDLIRTRLIVQSSVPRHRTYSGPLDALRQILAQEGGVRGIYLHPHLLIPTLLDCTLHALVPLTLPGLVAAQVGLGAHISPETHPVQWNIAELLGGIAGSLVLLPFETVRRRLQVQTRGSARPLKACVEIRPAPYNGMVDAFWHILTEERSDLPLKPHRRRRRRSEGAKGKARESAAAHREDDGAEESESWLRHSGIGQLYRGLSMRIGAGVLVFVLALVGSPEDSNGGLGRAVRMLDWLVALFIGFLKPALRGLMGSSAGAPQVHRKYLMTPKIDIRDYTGAASMTSSTVNPSGRYTRIELSLRGLVLLQM</sequence>
<dbReference type="PANTHER" id="PTHR13520">
    <property type="entry name" value="RAD50-INTERACTING PROTEIN 1 RINT-1"/>
    <property type="match status" value="1"/>
</dbReference>
<feature type="region of interest" description="Disordered" evidence="6">
    <location>
        <begin position="1225"/>
        <end position="1260"/>
    </location>
</feature>
<keyword evidence="4 5" id="KW-0472">Membrane</keyword>
<dbReference type="InterPro" id="IPR007528">
    <property type="entry name" value="RINT1_Tip20"/>
</dbReference>
<evidence type="ECO:0000256" key="1">
    <source>
        <dbReference type="ARBA" id="ARBA00004141"/>
    </source>
</evidence>
<evidence type="ECO:0000256" key="4">
    <source>
        <dbReference type="ARBA" id="ARBA00023136"/>
    </source>
</evidence>
<dbReference type="GO" id="GO:0006890">
    <property type="term" value="P:retrograde vesicle-mediated transport, Golgi to endoplasmic reticulum"/>
    <property type="evidence" value="ECO:0007669"/>
    <property type="project" value="InterPro"/>
</dbReference>
<evidence type="ECO:0008006" key="9">
    <source>
        <dbReference type="Google" id="ProtNLM"/>
    </source>
</evidence>
<dbReference type="Proteomes" id="UP001215151">
    <property type="component" value="Unassembled WGS sequence"/>
</dbReference>
<evidence type="ECO:0000313" key="8">
    <source>
        <dbReference type="Proteomes" id="UP001215151"/>
    </source>
</evidence>
<feature type="compositionally biased region" description="Polar residues" evidence="6">
    <location>
        <begin position="586"/>
        <end position="595"/>
    </location>
</feature>
<feature type="region of interest" description="Disordered" evidence="6">
    <location>
        <begin position="837"/>
        <end position="859"/>
    </location>
</feature>
<feature type="compositionally biased region" description="Basic and acidic residues" evidence="6">
    <location>
        <begin position="953"/>
        <end position="966"/>
    </location>
</feature>
<dbReference type="InterPro" id="IPR018108">
    <property type="entry name" value="MCP_transmembrane"/>
</dbReference>
<dbReference type="GO" id="GO:0006888">
    <property type="term" value="P:endoplasmic reticulum to Golgi vesicle-mediated transport"/>
    <property type="evidence" value="ECO:0007669"/>
    <property type="project" value="InterPro"/>
</dbReference>
<keyword evidence="2 5" id="KW-0812">Transmembrane</keyword>
<evidence type="ECO:0000256" key="5">
    <source>
        <dbReference type="PROSITE-ProRule" id="PRU00282"/>
    </source>
</evidence>
<organism evidence="7 8">
    <name type="scientific">Trametes cubensis</name>
    <dbReference type="NCBI Taxonomy" id="1111947"/>
    <lineage>
        <taxon>Eukaryota</taxon>
        <taxon>Fungi</taxon>
        <taxon>Dikarya</taxon>
        <taxon>Basidiomycota</taxon>
        <taxon>Agaricomycotina</taxon>
        <taxon>Agaricomycetes</taxon>
        <taxon>Polyporales</taxon>
        <taxon>Polyporaceae</taxon>
        <taxon>Trametes</taxon>
    </lineage>
</organism>
<dbReference type="Pfam" id="PF04437">
    <property type="entry name" value="RINT1_TIP1"/>
    <property type="match status" value="1"/>
</dbReference>
<evidence type="ECO:0000256" key="2">
    <source>
        <dbReference type="ARBA" id="ARBA00022692"/>
    </source>
</evidence>
<comment type="caution">
    <text evidence="7">The sequence shown here is derived from an EMBL/GenBank/DDBJ whole genome shotgun (WGS) entry which is preliminary data.</text>
</comment>
<feature type="compositionally biased region" description="Basic and acidic residues" evidence="6">
    <location>
        <begin position="1236"/>
        <end position="1253"/>
    </location>
</feature>
<dbReference type="Gene3D" id="1.20.58.1420">
    <property type="entry name" value="Dsl1p vesicle tethering complex, Tip20p subunit, domain B"/>
    <property type="match status" value="1"/>
</dbReference>